<dbReference type="InterPro" id="IPR000531">
    <property type="entry name" value="Beta-barrel_TonB"/>
</dbReference>
<dbReference type="Pfam" id="PF00593">
    <property type="entry name" value="TonB_dep_Rec_b-barrel"/>
    <property type="match status" value="1"/>
</dbReference>
<evidence type="ECO:0000256" key="13">
    <source>
        <dbReference type="RuleBase" id="RU003357"/>
    </source>
</evidence>
<keyword evidence="9 10" id="KW-0998">Cell outer membrane</keyword>
<dbReference type="AlphaFoldDB" id="A0A2S7VJU8"/>
<dbReference type="PROSITE" id="PS00430">
    <property type="entry name" value="TONB_DEPENDENT_REC_1"/>
    <property type="match status" value="1"/>
</dbReference>
<evidence type="ECO:0000256" key="14">
    <source>
        <dbReference type="SAM" id="SignalP"/>
    </source>
</evidence>
<proteinExistence type="inferred from homology"/>
<feature type="short sequence motif" description="TonB C-terminal box" evidence="12">
    <location>
        <begin position="691"/>
        <end position="708"/>
    </location>
</feature>
<accession>A0A2S7VJU8</accession>
<dbReference type="InterPro" id="IPR010916">
    <property type="entry name" value="TonB_box_CS"/>
</dbReference>
<evidence type="ECO:0000256" key="2">
    <source>
        <dbReference type="ARBA" id="ARBA00022448"/>
    </source>
</evidence>
<dbReference type="OrthoDB" id="8670144at2"/>
<evidence type="ECO:0000256" key="4">
    <source>
        <dbReference type="ARBA" id="ARBA00022692"/>
    </source>
</evidence>
<name>A0A2S7VJU8_PHOAN</name>
<keyword evidence="6" id="KW-0406">Ion transport</keyword>
<comment type="similarity">
    <text evidence="10 13">Belongs to the TonB-dependent receptor family.</text>
</comment>
<keyword evidence="8 10" id="KW-0472">Membrane</keyword>
<dbReference type="CDD" id="cd01347">
    <property type="entry name" value="ligand_gated_channel"/>
    <property type="match status" value="1"/>
</dbReference>
<evidence type="ECO:0000256" key="1">
    <source>
        <dbReference type="ARBA" id="ARBA00004571"/>
    </source>
</evidence>
<dbReference type="GO" id="GO:0015344">
    <property type="term" value="F:siderophore uptake transmembrane transporter activity"/>
    <property type="evidence" value="ECO:0007669"/>
    <property type="project" value="TreeGrafter"/>
</dbReference>
<dbReference type="PROSITE" id="PS52016">
    <property type="entry name" value="TONB_DEPENDENT_REC_3"/>
    <property type="match status" value="1"/>
</dbReference>
<dbReference type="EMBL" id="MSCJ01000003">
    <property type="protein sequence ID" value="PQJ61771.1"/>
    <property type="molecule type" value="Genomic_DNA"/>
</dbReference>
<evidence type="ECO:0000256" key="11">
    <source>
        <dbReference type="PROSITE-ProRule" id="PRU10143"/>
    </source>
</evidence>
<dbReference type="GO" id="GO:0009279">
    <property type="term" value="C:cell outer membrane"/>
    <property type="evidence" value="ECO:0007669"/>
    <property type="project" value="UniProtKB-SubCell"/>
</dbReference>
<evidence type="ECO:0000256" key="6">
    <source>
        <dbReference type="ARBA" id="ARBA00023065"/>
    </source>
</evidence>
<dbReference type="PROSITE" id="PS01156">
    <property type="entry name" value="TONB_DEPENDENT_REC_2"/>
    <property type="match status" value="1"/>
</dbReference>
<dbReference type="InterPro" id="IPR037066">
    <property type="entry name" value="Plug_dom_sf"/>
</dbReference>
<dbReference type="InterPro" id="IPR036942">
    <property type="entry name" value="Beta-barrel_TonB_sf"/>
</dbReference>
<dbReference type="SUPFAM" id="SSF56935">
    <property type="entry name" value="Porins"/>
    <property type="match status" value="1"/>
</dbReference>
<dbReference type="Gene3D" id="2.170.130.10">
    <property type="entry name" value="TonB-dependent receptor, plug domain"/>
    <property type="match status" value="1"/>
</dbReference>
<sequence>MSTKTLSAITLALTFNASSYAFADTSNEQDVEQLDTMVVTASRIKQQAEKIPGAVTVITAKEIEQQKAVSDDLTSIIATMVPSMTPSRQKMSNQGESLRGRNALILVDGVPQNNPLRNGNRYGYTIDPSMVEKIEVIAGASAAQGMGATGGIINYVTKSAKPGDHWKQTIGTRVTTNLHDDGTGGKVYYALSQFDNIYDFYLSGSWDRQGLYYDGNNNPVGMNSIQGETQDSTASDIYFKGGYNFGDDLDQRIEMTVNRYDIGSNDNYVAIKGDFDQGIPGTVEKGHPVGDSVTNEVALYNLKYEHNDFANGILTAQVFYQNYDAVFGDANWGATSTVQNDQGIISSDKSGFKLSYERYDLLDLDDSWVFGLDGLQDKTVQKLVHTDLNVTPNMEYQSLAPFIQADFLATEDLRLSMGARYETMRVKSSDAKTLWGYGYNDVIGGTNDYSETVFNLGAIYSLTDQVNLFAAFNQGFGLPDYGRVLRGNWGDDPAVNKPIDFNDLASAKPVVTDNYEIGANYTGEKLKLSASTYLSIAKNGANLVLRGDNYDVDRQKTQIFGYELSSHYQLFDDTALQLMYSHVEGRVDTNEDGHLDSDMDLKNLTPDRILLAVDQRVNDKLSGRLQYNYLFDATKEDNAVGQAQHFDGYGLTDLSARYDLGKQGRVSLGVENIFNKQYVNYFSQIRASDAYYFSGRGRTFSLNYELDF</sequence>
<evidence type="ECO:0000256" key="3">
    <source>
        <dbReference type="ARBA" id="ARBA00022452"/>
    </source>
</evidence>
<feature type="domain" description="TonB-dependent receptor plug" evidence="16">
    <location>
        <begin position="49"/>
        <end position="152"/>
    </location>
</feature>
<dbReference type="Gene3D" id="2.40.170.20">
    <property type="entry name" value="TonB-dependent receptor, beta-barrel domain"/>
    <property type="match status" value="1"/>
</dbReference>
<dbReference type="GO" id="GO:0044718">
    <property type="term" value="P:siderophore transmembrane transport"/>
    <property type="evidence" value="ECO:0007669"/>
    <property type="project" value="TreeGrafter"/>
</dbReference>
<keyword evidence="2 10" id="KW-0813">Transport</keyword>
<comment type="subcellular location">
    <subcellularLocation>
        <location evidence="1 10">Cell outer membrane</location>
        <topology evidence="1 10">Multi-pass membrane protein</topology>
    </subcellularLocation>
</comment>
<feature type="domain" description="TonB-dependent receptor-like beta-barrel" evidence="15">
    <location>
        <begin position="259"/>
        <end position="673"/>
    </location>
</feature>
<dbReference type="PANTHER" id="PTHR30069">
    <property type="entry name" value="TONB-DEPENDENT OUTER MEMBRANE RECEPTOR"/>
    <property type="match status" value="1"/>
</dbReference>
<dbReference type="InterPro" id="IPR039426">
    <property type="entry name" value="TonB-dep_rcpt-like"/>
</dbReference>
<evidence type="ECO:0000313" key="17">
    <source>
        <dbReference type="EMBL" id="PQJ61771.1"/>
    </source>
</evidence>
<comment type="caution">
    <text evidence="17">The sequence shown here is derived from an EMBL/GenBank/DDBJ whole genome shotgun (WGS) entry which is preliminary data.</text>
</comment>
<dbReference type="Proteomes" id="UP000238730">
    <property type="component" value="Unassembled WGS sequence"/>
</dbReference>
<evidence type="ECO:0000256" key="7">
    <source>
        <dbReference type="ARBA" id="ARBA00023077"/>
    </source>
</evidence>
<protein>
    <submittedName>
        <fullName evidence="17">TonB-dependent receptor</fullName>
    </submittedName>
</protein>
<dbReference type="InterPro" id="IPR012910">
    <property type="entry name" value="Plug_dom"/>
</dbReference>
<feature type="signal peptide" evidence="14">
    <location>
        <begin position="1"/>
        <end position="23"/>
    </location>
</feature>
<dbReference type="RefSeq" id="WP_105061641.1">
    <property type="nucleotide sequence ID" value="NZ_MSCJ01000003.1"/>
</dbReference>
<evidence type="ECO:0000256" key="12">
    <source>
        <dbReference type="PROSITE-ProRule" id="PRU10144"/>
    </source>
</evidence>
<evidence type="ECO:0000256" key="9">
    <source>
        <dbReference type="ARBA" id="ARBA00023237"/>
    </source>
</evidence>
<evidence type="ECO:0000259" key="16">
    <source>
        <dbReference type="Pfam" id="PF07715"/>
    </source>
</evidence>
<feature type="short sequence motif" description="TonB box" evidence="11">
    <location>
        <begin position="36"/>
        <end position="42"/>
    </location>
</feature>
<dbReference type="InterPro" id="IPR010917">
    <property type="entry name" value="TonB_rcpt_CS"/>
</dbReference>
<evidence type="ECO:0000256" key="10">
    <source>
        <dbReference type="PROSITE-ProRule" id="PRU01360"/>
    </source>
</evidence>
<reference evidence="17 18" key="1">
    <citation type="submission" date="2016-12" db="EMBL/GenBank/DDBJ databases">
        <title>Diversity of luminous bacteria.</title>
        <authorList>
            <person name="Yoshizawa S."/>
            <person name="Kogure K."/>
        </authorList>
    </citation>
    <scope>NUCLEOTIDE SEQUENCE [LARGE SCALE GENOMIC DNA]</scope>
    <source>
        <strain evidence="17 18">LC1-200</strain>
    </source>
</reference>
<keyword evidence="4 10" id="KW-0812">Transmembrane</keyword>
<evidence type="ECO:0000256" key="5">
    <source>
        <dbReference type="ARBA" id="ARBA00022729"/>
    </source>
</evidence>
<organism evidence="17 18">
    <name type="scientific">Photobacterium angustum</name>
    <dbReference type="NCBI Taxonomy" id="661"/>
    <lineage>
        <taxon>Bacteria</taxon>
        <taxon>Pseudomonadati</taxon>
        <taxon>Pseudomonadota</taxon>
        <taxon>Gammaproteobacteria</taxon>
        <taxon>Vibrionales</taxon>
        <taxon>Vibrionaceae</taxon>
        <taxon>Photobacterium</taxon>
    </lineage>
</organism>
<keyword evidence="17" id="KW-0675">Receptor</keyword>
<evidence type="ECO:0000313" key="18">
    <source>
        <dbReference type="Proteomes" id="UP000238730"/>
    </source>
</evidence>
<dbReference type="Pfam" id="PF07715">
    <property type="entry name" value="Plug"/>
    <property type="match status" value="1"/>
</dbReference>
<evidence type="ECO:0000256" key="8">
    <source>
        <dbReference type="ARBA" id="ARBA00023136"/>
    </source>
</evidence>
<evidence type="ECO:0000259" key="15">
    <source>
        <dbReference type="Pfam" id="PF00593"/>
    </source>
</evidence>
<keyword evidence="7 11" id="KW-0798">TonB box</keyword>
<gene>
    <name evidence="17" type="ORF">BTO08_15900</name>
</gene>
<dbReference type="PANTHER" id="PTHR30069:SF42">
    <property type="entry name" value="FERRIC AEROBACTIN RECEPTOR"/>
    <property type="match status" value="1"/>
</dbReference>
<keyword evidence="3 10" id="KW-1134">Transmembrane beta strand</keyword>
<keyword evidence="5 14" id="KW-0732">Signal</keyword>
<feature type="chain" id="PRO_5015429169" evidence="14">
    <location>
        <begin position="24"/>
        <end position="708"/>
    </location>
</feature>